<dbReference type="Pfam" id="PF00270">
    <property type="entry name" value="DEAD"/>
    <property type="match status" value="1"/>
</dbReference>
<evidence type="ECO:0000256" key="3">
    <source>
        <dbReference type="ARBA" id="ARBA00006517"/>
    </source>
</evidence>
<dbReference type="InterPro" id="IPR014001">
    <property type="entry name" value="Helicase_ATP-bd"/>
</dbReference>
<feature type="domain" description="Helicase ATP-binding" evidence="12">
    <location>
        <begin position="71"/>
        <end position="249"/>
    </location>
</feature>
<dbReference type="InterPro" id="IPR012562">
    <property type="entry name" value="GUCT"/>
</dbReference>
<evidence type="ECO:0000256" key="4">
    <source>
        <dbReference type="ARBA" id="ARBA00012552"/>
    </source>
</evidence>
<protein>
    <recommendedName>
        <fullName evidence="4">RNA helicase</fullName>
        <ecNumber evidence="4">3.6.4.13</ecNumber>
    </recommendedName>
</protein>
<dbReference type="Pfam" id="PF00271">
    <property type="entry name" value="Helicase_C"/>
    <property type="match status" value="1"/>
</dbReference>
<dbReference type="InterPro" id="IPR027417">
    <property type="entry name" value="P-loop_NTPase"/>
</dbReference>
<evidence type="ECO:0000256" key="7">
    <source>
        <dbReference type="ARBA" id="ARBA00022801"/>
    </source>
</evidence>
<dbReference type="GO" id="GO:0005524">
    <property type="term" value="F:ATP binding"/>
    <property type="evidence" value="ECO:0007669"/>
    <property type="project" value="UniProtKB-KW"/>
</dbReference>
<dbReference type="InterPro" id="IPR050079">
    <property type="entry name" value="DEAD_box_RNA_helicase"/>
</dbReference>
<evidence type="ECO:0000256" key="8">
    <source>
        <dbReference type="ARBA" id="ARBA00022806"/>
    </source>
</evidence>
<keyword evidence="10" id="KW-0694">RNA-binding</keyword>
<evidence type="ECO:0000256" key="5">
    <source>
        <dbReference type="ARBA" id="ARBA00022490"/>
    </source>
</evidence>
<dbReference type="SUPFAM" id="SSF52540">
    <property type="entry name" value="P-loop containing nucleoside triphosphate hydrolases"/>
    <property type="match status" value="1"/>
</dbReference>
<dbReference type="Gene3D" id="3.40.50.300">
    <property type="entry name" value="P-loop containing nucleotide triphosphate hydrolases"/>
    <property type="match status" value="2"/>
</dbReference>
<dbReference type="PANTHER" id="PTHR47959:SF19">
    <property type="entry name" value="NUCLEOLAR RNA HELICASE 2-A"/>
    <property type="match status" value="1"/>
</dbReference>
<dbReference type="PROSITE" id="PS51194">
    <property type="entry name" value="HELICASE_CTER"/>
    <property type="match status" value="1"/>
</dbReference>
<organism evidence="14 16">
    <name type="scientific">Didymodactylos carnosus</name>
    <dbReference type="NCBI Taxonomy" id="1234261"/>
    <lineage>
        <taxon>Eukaryota</taxon>
        <taxon>Metazoa</taxon>
        <taxon>Spiralia</taxon>
        <taxon>Gnathifera</taxon>
        <taxon>Rotifera</taxon>
        <taxon>Eurotatoria</taxon>
        <taxon>Bdelloidea</taxon>
        <taxon>Philodinida</taxon>
        <taxon>Philodinidae</taxon>
        <taxon>Didymodactylos</taxon>
    </lineage>
</organism>
<dbReference type="EC" id="3.6.4.13" evidence="4"/>
<feature type="domain" description="Helicase C-terminal" evidence="13">
    <location>
        <begin position="281"/>
        <end position="442"/>
    </location>
</feature>
<evidence type="ECO:0000256" key="1">
    <source>
        <dbReference type="ARBA" id="ARBA00004496"/>
    </source>
</evidence>
<keyword evidence="16" id="KW-1185">Reference proteome</keyword>
<dbReference type="CDD" id="cd00268">
    <property type="entry name" value="DEADc"/>
    <property type="match status" value="1"/>
</dbReference>
<evidence type="ECO:0000259" key="13">
    <source>
        <dbReference type="PROSITE" id="PS51194"/>
    </source>
</evidence>
<dbReference type="EMBL" id="CAJOBC010004940">
    <property type="protein sequence ID" value="CAF3845753.1"/>
    <property type="molecule type" value="Genomic_DNA"/>
</dbReference>
<dbReference type="InterPro" id="IPR059027">
    <property type="entry name" value="DD_DDX21-DDX50"/>
</dbReference>
<dbReference type="PANTHER" id="PTHR47959">
    <property type="entry name" value="ATP-DEPENDENT RNA HELICASE RHLE-RELATED"/>
    <property type="match status" value="1"/>
</dbReference>
<dbReference type="InterPro" id="IPR044742">
    <property type="entry name" value="DEAD/DEAH_RhlB"/>
</dbReference>
<evidence type="ECO:0000313" key="16">
    <source>
        <dbReference type="Proteomes" id="UP000663829"/>
    </source>
</evidence>
<dbReference type="PROSITE" id="PS51192">
    <property type="entry name" value="HELICASE_ATP_BIND_1"/>
    <property type="match status" value="1"/>
</dbReference>
<comment type="caution">
    <text evidence="14">The sequence shown here is derived from an EMBL/GenBank/DDBJ whole genome shotgun (WGS) entry which is preliminary data.</text>
</comment>
<evidence type="ECO:0000256" key="11">
    <source>
        <dbReference type="ARBA" id="ARBA00023242"/>
    </source>
</evidence>
<dbReference type="Proteomes" id="UP000663829">
    <property type="component" value="Unassembled WGS sequence"/>
</dbReference>
<evidence type="ECO:0000259" key="12">
    <source>
        <dbReference type="PROSITE" id="PS51192"/>
    </source>
</evidence>
<keyword evidence="9" id="KW-0067">ATP-binding</keyword>
<sequence length="575" mass="64881">YRTLQSLAVNLKSIEDNDQSSNNIISKNEFNFNAAEKEKGNFSNFNISEKTIQKLKARGINFLFPVQYESYNAIYHHKDCIVQARTGTGKTLAFTLPLVEHLQNAGLTHERGRRPQVLIMEPTRELTKQISDDLQSISSDLNIVTIYGGKKYEDQEFGLQRGCDIIVATPGRLQDLINNGKVSLANINHVVLDEVDRMLDMGFKDDVDEILSHAFQAGRAKPQIVMFSATITPWVKQASRKYMSTDTKFEMIDLIKDAREKTATSVQHLAIPIPSYSRANVIDSLMKMYSGNDGRAICFCETKRECDELSVSHEIRTESHVLHGDIPQDKRELVLQRFREGKYRLLITTDVAARGLDVPEVDLVIVTSPPKDLESYIHRSGRTGRAGKAGIAICLFRPNQSIELEAVERRAGIRFKRIQAPKAQDVFMAHASNAAESIEAVSEDVRSNFRTVAEELMKKMAPIDIISAALACISGTSTVPQQQSLSLITKQEDYTTWQMTVSDEFRGPALLYFTLKKILGQDFSGRRICPDVLFTRDKKSAIFELPNKYEAKLIHGWRDTNRMSLKTITKLPEID</sequence>
<dbReference type="InterPro" id="IPR001650">
    <property type="entry name" value="Helicase_C-like"/>
</dbReference>
<keyword evidence="6" id="KW-0547">Nucleotide-binding</keyword>
<comment type="subcellular location">
    <subcellularLocation>
        <location evidence="1">Cytoplasm</location>
    </subcellularLocation>
    <subcellularLocation>
        <location evidence="2">Nucleus</location>
        <location evidence="2">Nucleolus</location>
    </subcellularLocation>
</comment>
<dbReference type="InterPro" id="IPR035979">
    <property type="entry name" value="RBD_domain_sf"/>
</dbReference>
<evidence type="ECO:0000313" key="15">
    <source>
        <dbReference type="EMBL" id="CAF3845753.1"/>
    </source>
</evidence>
<dbReference type="InterPro" id="IPR011545">
    <property type="entry name" value="DEAD/DEAH_box_helicase_dom"/>
</dbReference>
<dbReference type="Gene3D" id="3.30.70.2280">
    <property type="match status" value="1"/>
</dbReference>
<dbReference type="Proteomes" id="UP000681722">
    <property type="component" value="Unassembled WGS sequence"/>
</dbReference>
<proteinExistence type="inferred from homology"/>
<dbReference type="EMBL" id="CAJNOQ010004983">
    <property type="protein sequence ID" value="CAF1081615.1"/>
    <property type="molecule type" value="Genomic_DNA"/>
</dbReference>
<dbReference type="GO" id="GO:0005730">
    <property type="term" value="C:nucleolus"/>
    <property type="evidence" value="ECO:0007669"/>
    <property type="project" value="UniProtKB-SubCell"/>
</dbReference>
<dbReference type="Pfam" id="PF08152">
    <property type="entry name" value="GUCT"/>
    <property type="match status" value="1"/>
</dbReference>
<reference evidence="14" key="1">
    <citation type="submission" date="2021-02" db="EMBL/GenBank/DDBJ databases">
        <authorList>
            <person name="Nowell W R."/>
        </authorList>
    </citation>
    <scope>NUCLEOTIDE SEQUENCE</scope>
</reference>
<keyword evidence="11" id="KW-0539">Nucleus</keyword>
<keyword evidence="7" id="KW-0378">Hydrolase</keyword>
<dbReference type="AlphaFoldDB" id="A0A814MQW2"/>
<keyword evidence="5" id="KW-0963">Cytoplasm</keyword>
<evidence type="ECO:0000256" key="9">
    <source>
        <dbReference type="ARBA" id="ARBA00022840"/>
    </source>
</evidence>
<comment type="similarity">
    <text evidence="3">Belongs to the DEAD box helicase family. DDX21/DDX50 subfamily.</text>
</comment>
<feature type="non-terminal residue" evidence="14">
    <location>
        <position position="575"/>
    </location>
</feature>
<keyword evidence="8" id="KW-0347">Helicase</keyword>
<dbReference type="SMART" id="SM00487">
    <property type="entry name" value="DEXDc"/>
    <property type="match status" value="1"/>
</dbReference>
<evidence type="ECO:0000313" key="14">
    <source>
        <dbReference type="EMBL" id="CAF1081615.1"/>
    </source>
</evidence>
<evidence type="ECO:0000256" key="6">
    <source>
        <dbReference type="ARBA" id="ARBA00022741"/>
    </source>
</evidence>
<gene>
    <name evidence="14" type="ORF">GPM918_LOCUS17798</name>
    <name evidence="15" type="ORF">SRO942_LOCUS17701</name>
</gene>
<dbReference type="GO" id="GO:0005829">
    <property type="term" value="C:cytosol"/>
    <property type="evidence" value="ECO:0007669"/>
    <property type="project" value="TreeGrafter"/>
</dbReference>
<name>A0A814MQW2_9BILA</name>
<accession>A0A814MQW2</accession>
<dbReference type="GO" id="GO:0003723">
    <property type="term" value="F:RNA binding"/>
    <property type="evidence" value="ECO:0007669"/>
    <property type="project" value="UniProtKB-KW"/>
</dbReference>
<evidence type="ECO:0000256" key="10">
    <source>
        <dbReference type="ARBA" id="ARBA00022884"/>
    </source>
</evidence>
<dbReference type="CDD" id="cd18787">
    <property type="entry name" value="SF2_C_DEAD"/>
    <property type="match status" value="1"/>
</dbReference>
<dbReference type="GO" id="GO:0016787">
    <property type="term" value="F:hydrolase activity"/>
    <property type="evidence" value="ECO:0007669"/>
    <property type="project" value="UniProtKB-KW"/>
</dbReference>
<evidence type="ECO:0000256" key="2">
    <source>
        <dbReference type="ARBA" id="ARBA00004604"/>
    </source>
</evidence>
<dbReference type="OrthoDB" id="4255at2759"/>
<dbReference type="Pfam" id="PF26142">
    <property type="entry name" value="DD_DDX21-DDX50"/>
    <property type="match status" value="1"/>
</dbReference>
<dbReference type="SUPFAM" id="SSF54928">
    <property type="entry name" value="RNA-binding domain, RBD"/>
    <property type="match status" value="1"/>
</dbReference>
<dbReference type="GO" id="GO:0003724">
    <property type="term" value="F:RNA helicase activity"/>
    <property type="evidence" value="ECO:0007669"/>
    <property type="project" value="UniProtKB-EC"/>
</dbReference>
<dbReference type="SMART" id="SM00490">
    <property type="entry name" value="HELICc"/>
    <property type="match status" value="1"/>
</dbReference>